<reference evidence="4 5" key="1">
    <citation type="submission" date="2024-01" db="EMBL/GenBank/DDBJ databases">
        <title>A draft genome for a cacao thread blight-causing isolate of Paramarasmius palmivorus.</title>
        <authorList>
            <person name="Baruah I.K."/>
            <person name="Bukari Y."/>
            <person name="Amoako-Attah I."/>
            <person name="Meinhardt L.W."/>
            <person name="Bailey B.A."/>
            <person name="Cohen S.P."/>
        </authorList>
    </citation>
    <scope>NUCLEOTIDE SEQUENCE [LARGE SCALE GENOMIC DNA]</scope>
    <source>
        <strain evidence="4 5">GH-12</strain>
    </source>
</reference>
<dbReference type="GO" id="GO:0016787">
    <property type="term" value="F:hydrolase activity"/>
    <property type="evidence" value="ECO:0007669"/>
    <property type="project" value="UniProtKB-KW"/>
</dbReference>
<evidence type="ECO:0000313" key="5">
    <source>
        <dbReference type="Proteomes" id="UP001383192"/>
    </source>
</evidence>
<dbReference type="InterPro" id="IPR050300">
    <property type="entry name" value="GDXG_lipolytic_enzyme"/>
</dbReference>
<evidence type="ECO:0000256" key="1">
    <source>
        <dbReference type="ARBA" id="ARBA00022801"/>
    </source>
</evidence>
<accession>A0AAW0B9N9</accession>
<feature type="domain" description="Alpha/beta hydrolase fold-3" evidence="3">
    <location>
        <begin position="163"/>
        <end position="291"/>
    </location>
</feature>
<feature type="compositionally biased region" description="Low complexity" evidence="2">
    <location>
        <begin position="560"/>
        <end position="585"/>
    </location>
</feature>
<gene>
    <name evidence="4" type="ORF">VNI00_017232</name>
</gene>
<protein>
    <recommendedName>
        <fullName evidence="3">Alpha/beta hydrolase fold-3 domain-containing protein</fullName>
    </recommendedName>
</protein>
<dbReference type="InterPro" id="IPR013094">
    <property type="entry name" value="AB_hydrolase_3"/>
</dbReference>
<dbReference type="AlphaFoldDB" id="A0AAW0B9N9"/>
<sequence length="772" mass="85401">MLYDSTPQYEHFAHLPYAKEPYKAIYVFQRLLTTLLLVPYWFIKYLILPRRYRPRESWSLRQIIFVNFTRRIYRVTEVAGVNWGTRDPDADGSKEGLKETRFEWAEPLKKELRRGVVVDRFGKVPFKKVGCFVWPRERKAGVMSPHSQSDTPSEDDDVPIVGIFMHGGGYCQMSASEKVRTAHIPRRLINDKLLHECYAVEYRLLQHAPLPAVIIDAATVYAHVVDKYYGGSYTPESKKRVKIILIGDSSGGNLVLALARWIRDEGIETGLVPMPDGLLLFSPSCDASHAFPPSPSTWHTPRPNADTDYLTDTPEPRLLLQKTFLETLTPPTHAGFKHQIEQNDINQRRLFFLSGMGNVLVDGVGSVYTIGRTGVGSVYNLGRTGVGSVVNLLRGAGGTNSNPGTPQLGSTTPAFVGSTPQLANATPAFVTNAAQNEETNDIAKHPTDKEMEQDTLLQQIIHSEYVSPASPVVLKRWGHPVDLYDGGWMCACPAGEEGQGQGCEEVCGKQRPGWRRSLKRRVSGDGGRGHTHVVLRGNESFVTDTETDGTASPEVVFKKPAGLGAAEGEAGGRSRSSSAASSVAMLPPPPPPHTTNAEDIRLSTLQHPAPQHSQEAPRITITPSPPSPSPSSSSSPTLAPLGRKHRHLRTRTHDQPQTHDLPHAYEYKERYPRWGKLFEGFPRTLILCGTAERLTVEVGNLVRGMGRDIDGSSGSSGGKTSGDGETKVKIHWIPDAVHDVFIIPPGWWDEDVKRKAWEDVRSWVGEVRRARE</sequence>
<comment type="caution">
    <text evidence="4">The sequence shown here is derived from an EMBL/GenBank/DDBJ whole genome shotgun (WGS) entry which is preliminary data.</text>
</comment>
<dbReference type="InterPro" id="IPR029058">
    <property type="entry name" value="AB_hydrolase_fold"/>
</dbReference>
<dbReference type="PANTHER" id="PTHR48081">
    <property type="entry name" value="AB HYDROLASE SUPERFAMILY PROTEIN C4A8.06C"/>
    <property type="match status" value="1"/>
</dbReference>
<keyword evidence="1" id="KW-0378">Hydrolase</keyword>
<dbReference type="Gene3D" id="3.40.50.1820">
    <property type="entry name" value="alpha/beta hydrolase"/>
    <property type="match status" value="1"/>
</dbReference>
<evidence type="ECO:0000256" key="2">
    <source>
        <dbReference type="SAM" id="MobiDB-lite"/>
    </source>
</evidence>
<keyword evidence="5" id="KW-1185">Reference proteome</keyword>
<feature type="compositionally biased region" description="Basic and acidic residues" evidence="2">
    <location>
        <begin position="651"/>
        <end position="661"/>
    </location>
</feature>
<feature type="region of interest" description="Disordered" evidence="2">
    <location>
        <begin position="518"/>
        <end position="661"/>
    </location>
</feature>
<dbReference type="SUPFAM" id="SSF53474">
    <property type="entry name" value="alpha/beta-Hydrolases"/>
    <property type="match status" value="1"/>
</dbReference>
<dbReference type="EMBL" id="JAYKXP010000161">
    <property type="protein sequence ID" value="KAK7021842.1"/>
    <property type="molecule type" value="Genomic_DNA"/>
</dbReference>
<name>A0AAW0B9N9_9AGAR</name>
<dbReference type="Pfam" id="PF07859">
    <property type="entry name" value="Abhydrolase_3"/>
    <property type="match status" value="1"/>
</dbReference>
<dbReference type="Proteomes" id="UP001383192">
    <property type="component" value="Unassembled WGS sequence"/>
</dbReference>
<organism evidence="4 5">
    <name type="scientific">Paramarasmius palmivorus</name>
    <dbReference type="NCBI Taxonomy" id="297713"/>
    <lineage>
        <taxon>Eukaryota</taxon>
        <taxon>Fungi</taxon>
        <taxon>Dikarya</taxon>
        <taxon>Basidiomycota</taxon>
        <taxon>Agaricomycotina</taxon>
        <taxon>Agaricomycetes</taxon>
        <taxon>Agaricomycetidae</taxon>
        <taxon>Agaricales</taxon>
        <taxon>Marasmiineae</taxon>
        <taxon>Marasmiaceae</taxon>
        <taxon>Paramarasmius</taxon>
    </lineage>
</organism>
<proteinExistence type="predicted"/>
<evidence type="ECO:0000313" key="4">
    <source>
        <dbReference type="EMBL" id="KAK7021842.1"/>
    </source>
</evidence>
<dbReference type="PANTHER" id="PTHR48081:SF8">
    <property type="entry name" value="ALPHA_BETA HYDROLASE FOLD-3 DOMAIN-CONTAINING PROTEIN-RELATED"/>
    <property type="match status" value="1"/>
</dbReference>
<feature type="compositionally biased region" description="Polar residues" evidence="2">
    <location>
        <begin position="540"/>
        <end position="550"/>
    </location>
</feature>
<feature type="compositionally biased region" description="Polar residues" evidence="2">
    <location>
        <begin position="603"/>
        <end position="614"/>
    </location>
</feature>
<evidence type="ECO:0000259" key="3">
    <source>
        <dbReference type="Pfam" id="PF07859"/>
    </source>
</evidence>